<dbReference type="STRING" id="74649.A0A2P6Q668"/>
<feature type="region of interest" description="Disordered" evidence="1">
    <location>
        <begin position="395"/>
        <end position="428"/>
    </location>
</feature>
<dbReference type="InterPro" id="IPR039749">
    <property type="entry name" value="NUB1"/>
</dbReference>
<dbReference type="OMA" id="WIGILEV"/>
<dbReference type="Gramene" id="PRQ29663">
    <property type="protein sequence ID" value="PRQ29663"/>
    <property type="gene ID" value="RchiOBHm_Chr5g0016251"/>
</dbReference>
<dbReference type="AlphaFoldDB" id="A0A2P6Q668"/>
<reference evidence="2 3" key="1">
    <citation type="journal article" date="2018" name="Nat. Genet.">
        <title>The Rosa genome provides new insights in the design of modern roses.</title>
        <authorList>
            <person name="Bendahmane M."/>
        </authorList>
    </citation>
    <scope>NUCLEOTIDE SEQUENCE [LARGE SCALE GENOMIC DNA]</scope>
    <source>
        <strain evidence="3">cv. Old Blush</strain>
    </source>
</reference>
<feature type="compositionally biased region" description="Polar residues" evidence="1">
    <location>
        <begin position="395"/>
        <end position="410"/>
    </location>
</feature>
<dbReference type="EMBL" id="PDCK01000043">
    <property type="protein sequence ID" value="PRQ29663.1"/>
    <property type="molecule type" value="Genomic_DNA"/>
</dbReference>
<dbReference type="PANTHER" id="PTHR12948">
    <property type="entry name" value="NEDD8 ULTIMATE BUSTER-1 BS4 PROTEIN"/>
    <property type="match status" value="1"/>
</dbReference>
<gene>
    <name evidence="2" type="ORF">RchiOBHm_Chr5g0016251</name>
</gene>
<dbReference type="PANTHER" id="PTHR12948:SF3">
    <property type="entry name" value="NEDD8 ULTIMATE BUSTER 1"/>
    <property type="match status" value="1"/>
</dbReference>
<accession>A0A2P6Q668</accession>
<comment type="caution">
    <text evidence="2">The sequence shown here is derived from an EMBL/GenBank/DDBJ whole genome shotgun (WGS) entry which is preliminary data.</text>
</comment>
<name>A0A2P6Q668_ROSCH</name>
<evidence type="ECO:0000313" key="2">
    <source>
        <dbReference type="EMBL" id="PRQ29663.1"/>
    </source>
</evidence>
<evidence type="ECO:0000313" key="3">
    <source>
        <dbReference type="Proteomes" id="UP000238479"/>
    </source>
</evidence>
<organism evidence="2 3">
    <name type="scientific">Rosa chinensis</name>
    <name type="common">China rose</name>
    <dbReference type="NCBI Taxonomy" id="74649"/>
    <lineage>
        <taxon>Eukaryota</taxon>
        <taxon>Viridiplantae</taxon>
        <taxon>Streptophyta</taxon>
        <taxon>Embryophyta</taxon>
        <taxon>Tracheophyta</taxon>
        <taxon>Spermatophyta</taxon>
        <taxon>Magnoliopsida</taxon>
        <taxon>eudicotyledons</taxon>
        <taxon>Gunneridae</taxon>
        <taxon>Pentapetalae</taxon>
        <taxon>rosids</taxon>
        <taxon>fabids</taxon>
        <taxon>Rosales</taxon>
        <taxon>Rosaceae</taxon>
        <taxon>Rosoideae</taxon>
        <taxon>Rosoideae incertae sedis</taxon>
        <taxon>Rosa</taxon>
    </lineage>
</organism>
<dbReference type="Proteomes" id="UP000238479">
    <property type="component" value="Chromosome 5"/>
</dbReference>
<keyword evidence="3" id="KW-1185">Reference proteome</keyword>
<sequence length="458" mass="51160">MPICKGYLILPRRLRPAKKAHCILKTEFQIIEIGRNKANPCKYWLPEGRSRLRAAPTALSKRHADGSLPIEDFNIVLENQSGKKVQMGSETDQQAIMMSLMLHTNAKQLIKAQNYKDAMEVLSMEEVCYWRLSLCDPSVIKLVDNPSILQIDMVWCYFMLRDINWLSVARIRLEKAREGLERAHGKDSSRVRLLQAGRYPERALYLILELLEGVAAYHRGQVDKSMKVLTSVQELFTQLQVLDESLSLVMIMGFRERDTKRAPRMSNQDVSISPVYLLLKHYEEMTVEKAFDLTNPQTNSSIQQHLESRKSKLQCQAVDASVEAFVRMAFDRSLVLALQGGGTMDQAICPLLSGQAPNTTDAANQSEAIPAVNANNNSQSDVAIDIANSLASMLDNQNGQVGGPSTSSNASERDSEMESQLAEELAQGDAFTDYDIEVTRQGEVISEYLALLNSAGTK</sequence>
<evidence type="ECO:0000256" key="1">
    <source>
        <dbReference type="SAM" id="MobiDB-lite"/>
    </source>
</evidence>
<proteinExistence type="predicted"/>
<protein>
    <submittedName>
        <fullName evidence="2">Uncharacterized protein</fullName>
    </submittedName>
</protein>
<dbReference type="GO" id="GO:2000058">
    <property type="term" value="P:regulation of ubiquitin-dependent protein catabolic process"/>
    <property type="evidence" value="ECO:0007669"/>
    <property type="project" value="TreeGrafter"/>
</dbReference>